<organism evidence="5 6">
    <name type="scientific">Malassezia globosa (strain ATCC MYA-4612 / CBS 7966)</name>
    <name type="common">Dandruff-associated fungus</name>
    <dbReference type="NCBI Taxonomy" id="425265"/>
    <lineage>
        <taxon>Eukaryota</taxon>
        <taxon>Fungi</taxon>
        <taxon>Dikarya</taxon>
        <taxon>Basidiomycota</taxon>
        <taxon>Ustilaginomycotina</taxon>
        <taxon>Malasseziomycetes</taxon>
        <taxon>Malasseziales</taxon>
        <taxon>Malasseziaceae</taxon>
        <taxon>Malassezia</taxon>
    </lineage>
</organism>
<sequence>MVHEALQCSTPTNAELAVRINAPSISPAVAQSDLDAVLPSERLQALVLPKVESAEDIELIARSAMNFSTYTKNSPLALVLSIESAASLLRMPAILEHISVRMATYHHKIRIAALMFASEDYCASTGIGRSRNVQSLLFPRAHLVTVAKAYGLQAIVRR</sequence>
<evidence type="ECO:0000256" key="1">
    <source>
        <dbReference type="ARBA" id="ARBA00001946"/>
    </source>
</evidence>
<dbReference type="VEuPathDB" id="FungiDB:MGL_0828"/>
<dbReference type="GO" id="GO:0006107">
    <property type="term" value="P:oxaloacetate metabolic process"/>
    <property type="evidence" value="ECO:0007669"/>
    <property type="project" value="TreeGrafter"/>
</dbReference>
<dbReference type="InterPro" id="IPR040442">
    <property type="entry name" value="Pyrv_kinase-like_dom_sf"/>
</dbReference>
<dbReference type="PANTHER" id="PTHR32308:SF0">
    <property type="entry name" value="HPCH_HPAI ALDOLASE_CITRATE LYASE DOMAIN-CONTAINING PROTEIN"/>
    <property type="match status" value="1"/>
</dbReference>
<evidence type="ECO:0000259" key="4">
    <source>
        <dbReference type="Pfam" id="PF03328"/>
    </source>
</evidence>
<dbReference type="Gene3D" id="3.20.20.60">
    <property type="entry name" value="Phosphoenolpyruvate-binding domains"/>
    <property type="match status" value="1"/>
</dbReference>
<evidence type="ECO:0000313" key="5">
    <source>
        <dbReference type="EMBL" id="EDP44346.1"/>
    </source>
</evidence>
<dbReference type="OrthoDB" id="1773at2759"/>
<dbReference type="InParanoid" id="A8PVA4"/>
<dbReference type="GO" id="GO:0000287">
    <property type="term" value="F:magnesium ion binding"/>
    <property type="evidence" value="ECO:0007669"/>
    <property type="project" value="TreeGrafter"/>
</dbReference>
<dbReference type="InterPro" id="IPR005000">
    <property type="entry name" value="Aldolase/citrate-lyase_domain"/>
</dbReference>
<dbReference type="Proteomes" id="UP000008837">
    <property type="component" value="Unassembled WGS sequence"/>
</dbReference>
<dbReference type="RefSeq" id="XP_001731560.1">
    <property type="nucleotide sequence ID" value="XM_001731508.1"/>
</dbReference>
<dbReference type="AlphaFoldDB" id="A8PVA4"/>
<keyword evidence="3" id="KW-0460">Magnesium</keyword>
<evidence type="ECO:0000313" key="6">
    <source>
        <dbReference type="Proteomes" id="UP000008837"/>
    </source>
</evidence>
<dbReference type="KEGG" id="mgl:MGL_0828"/>
<comment type="caution">
    <text evidence="5">The sequence shown here is derived from an EMBL/GenBank/DDBJ whole genome shotgun (WGS) entry which is preliminary data.</text>
</comment>
<feature type="domain" description="HpcH/HpaI aldolase/citrate lyase" evidence="4">
    <location>
        <begin position="2"/>
        <end position="155"/>
    </location>
</feature>
<keyword evidence="6" id="KW-1185">Reference proteome</keyword>
<evidence type="ECO:0000256" key="2">
    <source>
        <dbReference type="ARBA" id="ARBA00022723"/>
    </source>
</evidence>
<name>A8PVA4_MALGO</name>
<dbReference type="SUPFAM" id="SSF51621">
    <property type="entry name" value="Phosphoenolpyruvate/pyruvate domain"/>
    <property type="match status" value="1"/>
</dbReference>
<dbReference type="STRING" id="425265.A8PVA4"/>
<dbReference type="InterPro" id="IPR015813">
    <property type="entry name" value="Pyrv/PenolPyrv_kinase-like_dom"/>
</dbReference>
<dbReference type="GO" id="GO:0003824">
    <property type="term" value="F:catalytic activity"/>
    <property type="evidence" value="ECO:0007669"/>
    <property type="project" value="InterPro"/>
</dbReference>
<keyword evidence="2" id="KW-0479">Metal-binding</keyword>
<evidence type="ECO:0000256" key="3">
    <source>
        <dbReference type="ARBA" id="ARBA00022842"/>
    </source>
</evidence>
<gene>
    <name evidence="5" type="ORF">MGL_0828</name>
</gene>
<accession>A8PVA4</accession>
<dbReference type="Pfam" id="PF03328">
    <property type="entry name" value="HpcH_HpaI"/>
    <property type="match status" value="1"/>
</dbReference>
<proteinExistence type="predicted"/>
<reference evidence="5 6" key="1">
    <citation type="journal article" date="2007" name="Proc. Natl. Acad. Sci. U.S.A.">
        <title>Dandruff-associated Malassezia genomes reveal convergent and divergent virulence traits shared with plant and human fungal pathogens.</title>
        <authorList>
            <person name="Xu J."/>
            <person name="Saunders C.W."/>
            <person name="Hu P."/>
            <person name="Grant R.A."/>
            <person name="Boekhout T."/>
            <person name="Kuramae E.E."/>
            <person name="Kronstad J.W."/>
            <person name="Deangelis Y.M."/>
            <person name="Reeder N.L."/>
            <person name="Johnstone K.R."/>
            <person name="Leland M."/>
            <person name="Fieno A.M."/>
            <person name="Begley W.M."/>
            <person name="Sun Y."/>
            <person name="Lacey M.P."/>
            <person name="Chaudhary T."/>
            <person name="Keough T."/>
            <person name="Chu L."/>
            <person name="Sears R."/>
            <person name="Yuan B."/>
            <person name="Dawson T.L.Jr."/>
        </authorList>
    </citation>
    <scope>NUCLEOTIDE SEQUENCE [LARGE SCALE GENOMIC DNA]</scope>
    <source>
        <strain evidence="6">ATCC MYA-4612 / CBS 7966</strain>
    </source>
</reference>
<comment type="cofactor">
    <cofactor evidence="1">
        <name>Mg(2+)</name>
        <dbReference type="ChEBI" id="CHEBI:18420"/>
    </cofactor>
</comment>
<protein>
    <recommendedName>
        <fullName evidence="4">HpcH/HpaI aldolase/citrate lyase domain-containing protein</fullName>
    </recommendedName>
</protein>
<dbReference type="EMBL" id="AAYY01000003">
    <property type="protein sequence ID" value="EDP44346.1"/>
    <property type="molecule type" value="Genomic_DNA"/>
</dbReference>
<dbReference type="GeneID" id="5855869"/>
<dbReference type="PANTHER" id="PTHR32308">
    <property type="entry name" value="LYASE BETA SUBUNIT, PUTATIVE (AFU_ORTHOLOGUE AFUA_4G13030)-RELATED"/>
    <property type="match status" value="1"/>
</dbReference>